<reference evidence="2 3" key="1">
    <citation type="submission" date="2016-07" db="EMBL/GenBank/DDBJ databases">
        <title>Draft genome of the white-rot fungus Obba rivulosa 3A-2.</title>
        <authorList>
            <consortium name="DOE Joint Genome Institute"/>
            <person name="Miettinen O."/>
            <person name="Riley R."/>
            <person name="Acob R."/>
            <person name="Barry K."/>
            <person name="Cullen D."/>
            <person name="De Vries R."/>
            <person name="Hainaut M."/>
            <person name="Hatakka A."/>
            <person name="Henrissat B."/>
            <person name="Hilden K."/>
            <person name="Kuo R."/>
            <person name="Labutti K."/>
            <person name="Lipzen A."/>
            <person name="Makela M.R."/>
            <person name="Sandor L."/>
            <person name="Spatafora J.W."/>
            <person name="Grigoriev I.V."/>
            <person name="Hibbett D.S."/>
        </authorList>
    </citation>
    <scope>NUCLEOTIDE SEQUENCE [LARGE SCALE GENOMIC DNA]</scope>
    <source>
        <strain evidence="2 3">3A-2</strain>
    </source>
</reference>
<feature type="compositionally biased region" description="Basic and acidic residues" evidence="1">
    <location>
        <begin position="72"/>
        <end position="82"/>
    </location>
</feature>
<keyword evidence="3" id="KW-1185">Reference proteome</keyword>
<feature type="region of interest" description="Disordered" evidence="1">
    <location>
        <begin position="1"/>
        <end position="57"/>
    </location>
</feature>
<evidence type="ECO:0000313" key="2">
    <source>
        <dbReference type="EMBL" id="OCH86870.1"/>
    </source>
</evidence>
<dbReference type="EMBL" id="KV722508">
    <property type="protein sequence ID" value="OCH86870.1"/>
    <property type="molecule type" value="Genomic_DNA"/>
</dbReference>
<feature type="region of interest" description="Disordered" evidence="1">
    <location>
        <begin position="72"/>
        <end position="103"/>
    </location>
</feature>
<proteinExistence type="predicted"/>
<dbReference type="Proteomes" id="UP000250043">
    <property type="component" value="Unassembled WGS sequence"/>
</dbReference>
<protein>
    <submittedName>
        <fullName evidence="2">Uncharacterized protein</fullName>
    </submittedName>
</protein>
<organism evidence="2 3">
    <name type="scientific">Obba rivulosa</name>
    <dbReference type="NCBI Taxonomy" id="1052685"/>
    <lineage>
        <taxon>Eukaryota</taxon>
        <taxon>Fungi</taxon>
        <taxon>Dikarya</taxon>
        <taxon>Basidiomycota</taxon>
        <taxon>Agaricomycotina</taxon>
        <taxon>Agaricomycetes</taxon>
        <taxon>Polyporales</taxon>
        <taxon>Gelatoporiaceae</taxon>
        <taxon>Obba</taxon>
    </lineage>
</organism>
<accession>A0A8E2AR69</accession>
<feature type="compositionally biased region" description="Basic and acidic residues" evidence="1">
    <location>
        <begin position="39"/>
        <end position="57"/>
    </location>
</feature>
<gene>
    <name evidence="2" type="ORF">OBBRIDRAFT_890179</name>
</gene>
<dbReference type="AlphaFoldDB" id="A0A8E2AR69"/>
<evidence type="ECO:0000313" key="3">
    <source>
        <dbReference type="Proteomes" id="UP000250043"/>
    </source>
</evidence>
<evidence type="ECO:0000256" key="1">
    <source>
        <dbReference type="SAM" id="MobiDB-lite"/>
    </source>
</evidence>
<sequence>MPEPAEENANSTQPSVQDQLSRLRDLLHTTGQELAACKDASERRWQNEAARRAEDKHWRGELHGSVVMCLAEHESERQKGEEESSEGLHPTANPSYSLADVPDRDVVNTEAVLRELRRAHEENMGAIRSMAQDGRHQ</sequence>
<name>A0A8E2AR69_9APHY</name>
<feature type="compositionally biased region" description="Polar residues" evidence="1">
    <location>
        <begin position="8"/>
        <end position="20"/>
    </location>
</feature>